<keyword evidence="2" id="KW-1185">Reference proteome</keyword>
<reference evidence="1" key="1">
    <citation type="submission" date="2020-04" db="EMBL/GenBank/DDBJ databases">
        <title>A chromosome-scale assembly and high-density genetic map of the yellow drum (Nibea albiflora) genome.</title>
        <authorList>
            <person name="Xu D."/>
            <person name="Zhang W."/>
            <person name="Chen R."/>
            <person name="Tan P."/>
            <person name="Wang L."/>
            <person name="Song H."/>
            <person name="Tian L."/>
            <person name="Zhu Q."/>
            <person name="Wang B."/>
        </authorList>
    </citation>
    <scope>NUCLEOTIDE SEQUENCE</scope>
    <source>
        <strain evidence="1">ZJHYS-2018</strain>
    </source>
</reference>
<keyword evidence="1" id="KW-0675">Receptor</keyword>
<sequence length="2771" mass="309700">YKKKYNGIHKCCFDCEICPKTTYVNSTKDPYKCIPCKETEWSAAGSTSCSLRVVEYIPFTDSGAILIMVGTWVLCTVPSSEFQLEGDYLIGGLFDIHHANGPAYHDRPELADCASKTFIHSSYRRFQVMRFSVEEINNSTNLLPNVSLGYEIFDHCTDIQSFPGILKLISVNGLIQPWGEPYKNLSKLIAVVGTYTSPWTRTVAPIFMMNLIPVISYGAASSIFSRKQNYPSFLRTVHPNRDVIEVIVNILLHFKWSWVAFLNIDDDYGNDGRDLFIKMIKDTEICLGYTKGLQHDTNYSSIFRQIQAQKIGVIVVFAAEWTAENLIQSAIQLNITNKVWIAGDAWSLNKELPTKKGIKNIGTVLGVAEPVVEIPGFSDFVHSAKSKNHCENTEQNFCNYVCNCSSLNASDVIGADPSFSFPVYSAVYAIAHALHNTLQCGAGRCNGNITVYPHMVLEELKKSNFRLLNRSIEFDENGDPKHGSYSILFWNHSGNAEEVGFNNFRPSLHFFINSSKIQWHTKGEVPTSRCSPKCQEGYKKKYDGIHKCCFDCEICQRGTYVNSTKDPYKCIPCKETEWSAAGSTSCSLRVVEYIPFTDSGAILIMVGTWVLCTVPSSEFHLEGDYLIGGLFDIHHANRPADHDRPELTDCTSNDFILSSYRRFQVMRFSVEEINNSTNLLPNVSLGYEIFDHCTDIQSFPGILKLISVNGLIQPWGEPYKNLSKLIAVVGTYTSPWTRTVAPVFMMNLIPMISYGAASSVFSKNQNYPSFLRTVHPNKDVIEVIVNIILHFKWSWVAFLNIDDDYGNDGRDLFIKMIKDTEICLGYTKGLQHDSDYSSIFRQIQAQKIGVIVVFAAEWTAENLIQSAIQLNITNKVWIAGDAWSLNKELPTKKGIKNIGTVLGVAEPVVTIPGFSDFVHSAKSKNHCENTEQNFCNYVCNCSSLNASDVIGADPSFSFSVYSAVYAIAHALHNTLQCGAGRCNGNITVYPHMVLEELKKSNFRLLNRSIEFDENGDPKHGSYSILFWNPSGNAEEVGFNHFRPSFQFFINSSKIHWHTKGEVPTSLCSPECPVGYAKKYDGIHKCCFDCEICPNGTYVNSTEDPYKCIPCKETEWSAAGSTSCSLRVVEYIPFTDSGAILIMVGTWVLCSVPTSEFHLEGDYLIGGLFDIHHGSGPVYQYRPEATDCSSQLFILSSYRRFQVMRFSVEEINNSTSLLPNVPLGYEIFDHCSDIHSFPGTLKLISADGLPHPWSGRYKNLSDVIAVVGPFSSTDTLTVAPLLMMDLIPIVLAELMKSNFTLLNQSIEFDENGDPKFGSYSVVFWNQSGDAEEIGFYHFHPRANFFINRTKINWYRNEVPTSLCSPECPVGYAKKQDGIHKCCFNCGICPNGTYINSTEDPYKCIPCKETEWSAAGSTSCSLRVVEYIPFTDSGAILIMVGTWVLMTAEAVIKSAIHLNITNKVWMADDGWSLNKNLPKEKGIKNIGTVLGVSQPVVTIPGFSDFVYSEKSQNHCENPQKQKFCNQVCNCSSLSPDEVIAADPSFSFPVYSAVYAIAHALHNTLQCGAGRCNGNITVYPNGHLNFLFPHKVLAELKKSNFTLLNQSINFDENGDPKFGSYSVVFWNQSGDAEEIGFYQFYPLVNFFINITKIQWYTKGKAPTSLCSPECPVGYAKEQDGIHKCCFICEICPNGTYINSTEDPYKCIPCKDTEWSAAGSTSCSLRVVEYIPFTDSGAILIMVGTWVLFILGAFLHALTQCTVPASEFQLDGDFLIGGLFDIHHVSTSFYHNRPEAVDCSSRPFMLSSYQRFQMMRFAVEQINNSTNLLPNVTLGYEIFDYCTDTHNFPGLLKLMSADGLIHPWVIIAENSQKHKFCNQDCNCSSLSPDEVIAADPSFSFPVYSAIYAIAHALHNTLRCGAGRCHGNITVYPHMVLEELKKSNFTLFNMRIEFDENGDPKYNPYSIVFWNDSGDAEEVGFYKLHPSVHFFINNSKIQWHMKGEVPTSLCSPECPVGYAKKQDGIHKCCFDCKICPNGTYINSTDTHNFPGLLKLMSADGLIHPWGEQYKQQTHKFKVTAVVGPFSSTRVLTVAPLFMMDLIPMVSYGSAGSVFSKKVKFPSFLRTVYSNKNTIEVIVKILQYFNWRWVAFLNSDNDYGNDGQELFINTIKDTEICLGYTKSLNNNADYSQIFKQIKAQKIGVIIVFGVEWTAEAVIKSAIQLNITNKVWIGGIGWSLNKNLPKEKGIKNIGTVLGVSQPVVTIPGFSDFVYSAKRQYHSENSQKHKFCNQACNCSSLSPDEVIAADPSFSFPVYSGIYAIAHALHNTLRCGAGRCDGNITVYPHMVLEELKKSNFTLFNMRIEFDENGDLKYNPYSIVFWNDSGDAEEVGFYKLHPSVHFFINNSKIQWHMKGEVPTSLCSPECPVGYAKKHNGVHKCCFDCKICPNGTYINSTEDPYKCIQCKETEWSAAGSTSCSLRVVEYIPFTDSGAILIMVGTWVLVPTSLCSPECPVGYAKKHNGIHKCCFDCEICPNGTYINSTEDPYKCIPCKETEWSAAGSTSCSLRVVEYIPFTDSGAILIMVGTWVLIRKRKLEKADILELTVKHLRNLQKIQSCTAAASEFSDYQTGFRTCLANVNQYLLMADNLNGSDRWTLSQLSSKLCRSQGREEAFSTMDSGLCQAETQDDARRLLPSAAAPEERKTTKSKALKPKNLSTSPALPSEDVRNPTGDKKAVLAATVPTQNTLERSSGLKKSHSVSHRSEAANTQRTVWRPW</sequence>
<gene>
    <name evidence="1" type="primary">TAS1R1.2</name>
    <name evidence="1" type="ORF">GBF38_015353</name>
</gene>
<name>A0ACB7EL71_NIBAL</name>
<feature type="non-terminal residue" evidence="1">
    <location>
        <position position="1"/>
    </location>
</feature>
<comment type="caution">
    <text evidence="1">The sequence shown here is derived from an EMBL/GenBank/DDBJ whole genome shotgun (WGS) entry which is preliminary data.</text>
</comment>
<protein>
    <submittedName>
        <fullName evidence="1">Taste receptor type 1 member 1</fullName>
    </submittedName>
</protein>
<dbReference type="EMBL" id="CM024793">
    <property type="protein sequence ID" value="KAG8002784.1"/>
    <property type="molecule type" value="Genomic_DNA"/>
</dbReference>
<evidence type="ECO:0000313" key="1">
    <source>
        <dbReference type="EMBL" id="KAG8002784.1"/>
    </source>
</evidence>
<evidence type="ECO:0000313" key="2">
    <source>
        <dbReference type="Proteomes" id="UP000805704"/>
    </source>
</evidence>
<accession>A0ACB7EL71</accession>
<dbReference type="Proteomes" id="UP000805704">
    <property type="component" value="Chromosome 5"/>
</dbReference>
<organism evidence="1 2">
    <name type="scientific">Nibea albiflora</name>
    <name type="common">Yellow drum</name>
    <name type="synonym">Corvina albiflora</name>
    <dbReference type="NCBI Taxonomy" id="240163"/>
    <lineage>
        <taxon>Eukaryota</taxon>
        <taxon>Metazoa</taxon>
        <taxon>Chordata</taxon>
        <taxon>Craniata</taxon>
        <taxon>Vertebrata</taxon>
        <taxon>Euteleostomi</taxon>
        <taxon>Actinopterygii</taxon>
        <taxon>Neopterygii</taxon>
        <taxon>Teleostei</taxon>
        <taxon>Neoteleostei</taxon>
        <taxon>Acanthomorphata</taxon>
        <taxon>Eupercaria</taxon>
        <taxon>Sciaenidae</taxon>
        <taxon>Nibea</taxon>
    </lineage>
</organism>
<proteinExistence type="predicted"/>